<dbReference type="SFLD" id="SFLDS00003">
    <property type="entry name" value="Haloacid_Dehalogenase"/>
    <property type="match status" value="1"/>
</dbReference>
<evidence type="ECO:0000313" key="3">
    <source>
        <dbReference type="EMBL" id="MFC2972893.1"/>
    </source>
</evidence>
<keyword evidence="3" id="KW-0378">Hydrolase</keyword>
<name>A0ABV7ATP1_9GAMM</name>
<dbReference type="InterPro" id="IPR041492">
    <property type="entry name" value="HAD_2"/>
</dbReference>
<evidence type="ECO:0000256" key="1">
    <source>
        <dbReference type="ARBA" id="ARBA00001946"/>
    </source>
</evidence>
<keyword evidence="4" id="KW-1185">Reference proteome</keyword>
<dbReference type="Gene3D" id="3.40.50.1000">
    <property type="entry name" value="HAD superfamily/HAD-like"/>
    <property type="match status" value="1"/>
</dbReference>
<reference evidence="4" key="1">
    <citation type="journal article" date="2019" name="Int. J. Syst. Evol. Microbiol.">
        <title>The Global Catalogue of Microorganisms (GCM) 10K type strain sequencing project: providing services to taxonomists for standard genome sequencing and annotation.</title>
        <authorList>
            <consortium name="The Broad Institute Genomics Platform"/>
            <consortium name="The Broad Institute Genome Sequencing Center for Infectious Disease"/>
            <person name="Wu L."/>
            <person name="Ma J."/>
        </authorList>
    </citation>
    <scope>NUCLEOTIDE SEQUENCE [LARGE SCALE GENOMIC DNA]</scope>
    <source>
        <strain evidence="4">KCTC 62195</strain>
    </source>
</reference>
<protein>
    <submittedName>
        <fullName evidence="3">HAD-IA family hydrolase</fullName>
    </submittedName>
</protein>
<keyword evidence="2" id="KW-0479">Metal-binding</keyword>
<dbReference type="Gene3D" id="1.10.150.240">
    <property type="entry name" value="Putative phosphatase, domain 2"/>
    <property type="match status" value="1"/>
</dbReference>
<dbReference type="InterPro" id="IPR036412">
    <property type="entry name" value="HAD-like_sf"/>
</dbReference>
<dbReference type="RefSeq" id="WP_377814549.1">
    <property type="nucleotide sequence ID" value="NZ_JBHRSJ010000022.1"/>
</dbReference>
<dbReference type="Proteomes" id="UP001595457">
    <property type="component" value="Unassembled WGS sequence"/>
</dbReference>
<accession>A0ABV7ATP1</accession>
<comment type="cofactor">
    <cofactor evidence="1">
        <name>Mg(2+)</name>
        <dbReference type="ChEBI" id="CHEBI:18420"/>
    </cofactor>
</comment>
<dbReference type="InterPro" id="IPR023214">
    <property type="entry name" value="HAD_sf"/>
</dbReference>
<dbReference type="PANTHER" id="PTHR43434">
    <property type="entry name" value="PHOSPHOGLYCOLATE PHOSPHATASE"/>
    <property type="match status" value="1"/>
</dbReference>
<dbReference type="GO" id="GO:0016787">
    <property type="term" value="F:hydrolase activity"/>
    <property type="evidence" value="ECO:0007669"/>
    <property type="project" value="UniProtKB-KW"/>
</dbReference>
<dbReference type="Pfam" id="PF13419">
    <property type="entry name" value="HAD_2"/>
    <property type="match status" value="1"/>
</dbReference>
<dbReference type="InterPro" id="IPR023198">
    <property type="entry name" value="PGP-like_dom2"/>
</dbReference>
<proteinExistence type="predicted"/>
<dbReference type="NCBIfam" id="TIGR01549">
    <property type="entry name" value="HAD-SF-IA-v1"/>
    <property type="match status" value="1"/>
</dbReference>
<organism evidence="3 4">
    <name type="scientific">Azotobacter bryophylli</name>
    <dbReference type="NCBI Taxonomy" id="1986537"/>
    <lineage>
        <taxon>Bacteria</taxon>
        <taxon>Pseudomonadati</taxon>
        <taxon>Pseudomonadota</taxon>
        <taxon>Gammaproteobacteria</taxon>
        <taxon>Pseudomonadales</taxon>
        <taxon>Pseudomonadaceae</taxon>
        <taxon>Azotobacter</taxon>
    </lineage>
</organism>
<dbReference type="SFLD" id="SFLDG01129">
    <property type="entry name" value="C1.5:_HAD__Beta-PGM__Phosphata"/>
    <property type="match status" value="1"/>
</dbReference>
<dbReference type="PANTHER" id="PTHR43434:SF13">
    <property type="entry name" value="PHOSPHOGLYCOLATE PHOSPHATASE"/>
    <property type="match status" value="1"/>
</dbReference>
<comment type="caution">
    <text evidence="3">The sequence shown here is derived from an EMBL/GenBank/DDBJ whole genome shotgun (WGS) entry which is preliminary data.</text>
</comment>
<evidence type="ECO:0000313" key="4">
    <source>
        <dbReference type="Proteomes" id="UP001595457"/>
    </source>
</evidence>
<gene>
    <name evidence="3" type="ORF">ACFOJE_11800</name>
</gene>
<sequence length="210" mass="22692">MLKYKLVIFDFDGTLADSFATFLEVWEVAAGRHGFRGASQCDLQRLRGCGAREIIAETGVPWWKLPLVARHMQELMRERIAGVGLFDGIETVLRTLKAEGVQVAIVTSNSRANVELVLGAGRLGLIDHFGCGASLFGKRPKTRAVIKAAGVSPADVLCVGDEIRDAEAADELGLDFAAVSWGYTYPEQLEGLPGVKMCRSADELLSLVIA</sequence>
<dbReference type="SUPFAM" id="SSF56784">
    <property type="entry name" value="HAD-like"/>
    <property type="match status" value="1"/>
</dbReference>
<dbReference type="EMBL" id="JBHRSJ010000022">
    <property type="protein sequence ID" value="MFC2972893.1"/>
    <property type="molecule type" value="Genomic_DNA"/>
</dbReference>
<evidence type="ECO:0000256" key="2">
    <source>
        <dbReference type="ARBA" id="ARBA00022723"/>
    </source>
</evidence>
<dbReference type="InterPro" id="IPR006439">
    <property type="entry name" value="HAD-SF_hydro_IA"/>
</dbReference>
<dbReference type="InterPro" id="IPR050155">
    <property type="entry name" value="HAD-like_hydrolase_sf"/>
</dbReference>